<evidence type="ECO:0000256" key="1">
    <source>
        <dbReference type="ARBA" id="ARBA00004123"/>
    </source>
</evidence>
<dbReference type="PANTHER" id="PTHR31845">
    <property type="entry name" value="FINGER DOMAIN PROTEIN, PUTATIVE-RELATED"/>
    <property type="match status" value="1"/>
</dbReference>
<organism evidence="8 9">
    <name type="scientific">Penicillium antarcticum</name>
    <dbReference type="NCBI Taxonomy" id="416450"/>
    <lineage>
        <taxon>Eukaryota</taxon>
        <taxon>Fungi</taxon>
        <taxon>Dikarya</taxon>
        <taxon>Ascomycota</taxon>
        <taxon>Pezizomycotina</taxon>
        <taxon>Eurotiomycetes</taxon>
        <taxon>Eurotiomycetidae</taxon>
        <taxon>Eurotiales</taxon>
        <taxon>Aspergillaceae</taxon>
        <taxon>Penicillium</taxon>
    </lineage>
</organism>
<dbReference type="STRING" id="416450.A0A1V6PVT9"/>
<protein>
    <recommendedName>
        <fullName evidence="7">Xylanolytic transcriptional activator regulatory domain-containing protein</fullName>
    </recommendedName>
</protein>
<dbReference type="GO" id="GO:0000981">
    <property type="term" value="F:DNA-binding transcription factor activity, RNA polymerase II-specific"/>
    <property type="evidence" value="ECO:0007669"/>
    <property type="project" value="TreeGrafter"/>
</dbReference>
<evidence type="ECO:0000256" key="2">
    <source>
        <dbReference type="ARBA" id="ARBA00023015"/>
    </source>
</evidence>
<accession>A0A1V6PVT9</accession>
<keyword evidence="2" id="KW-0805">Transcription regulation</keyword>
<evidence type="ECO:0000256" key="5">
    <source>
        <dbReference type="ARBA" id="ARBA00023242"/>
    </source>
</evidence>
<dbReference type="Proteomes" id="UP000191672">
    <property type="component" value="Unassembled WGS sequence"/>
</dbReference>
<feature type="compositionally biased region" description="Polar residues" evidence="6">
    <location>
        <begin position="1"/>
        <end position="18"/>
    </location>
</feature>
<reference evidence="9" key="1">
    <citation type="journal article" date="2017" name="Nat. Microbiol.">
        <title>Global analysis of biosynthetic gene clusters reveals vast potential of secondary metabolite production in Penicillium species.</title>
        <authorList>
            <person name="Nielsen J.C."/>
            <person name="Grijseels S."/>
            <person name="Prigent S."/>
            <person name="Ji B."/>
            <person name="Dainat J."/>
            <person name="Nielsen K.F."/>
            <person name="Frisvad J.C."/>
            <person name="Workman M."/>
            <person name="Nielsen J."/>
        </authorList>
    </citation>
    <scope>NUCLEOTIDE SEQUENCE [LARGE SCALE GENOMIC DNA]</scope>
    <source>
        <strain evidence="9">IBT 31811</strain>
    </source>
</reference>
<evidence type="ECO:0000256" key="3">
    <source>
        <dbReference type="ARBA" id="ARBA00023125"/>
    </source>
</evidence>
<evidence type="ECO:0000313" key="9">
    <source>
        <dbReference type="Proteomes" id="UP000191672"/>
    </source>
</evidence>
<feature type="domain" description="Xylanolytic transcriptional activator regulatory" evidence="7">
    <location>
        <begin position="192"/>
        <end position="272"/>
    </location>
</feature>
<sequence length="555" mass="61936">MENLQSTGARSHANSTSHIKPRRAGVPCVRCRQMKSEAQPCTEPTSLSSRPDGPLPGSDSSVASITAELRLGGKRSARFTHEATGVNLTSSVVAELLEEYYSRLHPRFPLLLDPATTIDSYEKAPLLFWSVLAIASKDSEKYASDYARLQILLRQLVADILIVGTRSIYLVQALLLLCVWSFPHEDMNKEPFSMYCALAISMARSLGLHRPQHPFLLFAAKASEIGTLETRTATWLSCFVVDQWHTARFGVPSSIRIDHTVLHALNVSMPWVPATTRIQLHIAVVTSKISAALGECETSATGLTADPLPLVRVFETELCMIQDRYACEWSPADEVSFLDARLSLYSYVLDQQKTETFKTLHPENELIVQSSITARQLLIVLTTFPDALSKGTFHVFRSASYAVFFLLRILKTAPSELIDETGIRNIIRQTFTLMREMSQTANDRRSQCVRVCRIIEHMIDEDWNKDTPFLGKAESFMANNYVADVAARGMIKANIRHAAAQTERDSREAVAAGVSPEVDSNFDLDFSILDPMEWNVNWQDNDDLLFLSENIGGSS</sequence>
<dbReference type="InterPro" id="IPR007219">
    <property type="entry name" value="XnlR_reg_dom"/>
</dbReference>
<keyword evidence="4" id="KW-0804">Transcription</keyword>
<dbReference type="SMART" id="SM00906">
    <property type="entry name" value="Fungal_trans"/>
    <property type="match status" value="1"/>
</dbReference>
<name>A0A1V6PVT9_9EURO</name>
<dbReference type="EMBL" id="MDYN01000029">
    <property type="protein sequence ID" value="OQD81118.1"/>
    <property type="molecule type" value="Genomic_DNA"/>
</dbReference>
<dbReference type="GO" id="GO:0005634">
    <property type="term" value="C:nucleus"/>
    <property type="evidence" value="ECO:0007669"/>
    <property type="project" value="UniProtKB-SubCell"/>
</dbReference>
<dbReference type="Pfam" id="PF04082">
    <property type="entry name" value="Fungal_trans"/>
    <property type="match status" value="1"/>
</dbReference>
<evidence type="ECO:0000313" key="8">
    <source>
        <dbReference type="EMBL" id="OQD81118.1"/>
    </source>
</evidence>
<feature type="region of interest" description="Disordered" evidence="6">
    <location>
        <begin position="1"/>
        <end position="25"/>
    </location>
</feature>
<dbReference type="InterPro" id="IPR051089">
    <property type="entry name" value="prtT"/>
</dbReference>
<dbReference type="GO" id="GO:0008270">
    <property type="term" value="F:zinc ion binding"/>
    <property type="evidence" value="ECO:0007669"/>
    <property type="project" value="InterPro"/>
</dbReference>
<evidence type="ECO:0000256" key="4">
    <source>
        <dbReference type="ARBA" id="ARBA00023163"/>
    </source>
</evidence>
<dbReference type="GO" id="GO:0000976">
    <property type="term" value="F:transcription cis-regulatory region binding"/>
    <property type="evidence" value="ECO:0007669"/>
    <property type="project" value="TreeGrafter"/>
</dbReference>
<dbReference type="GO" id="GO:0006351">
    <property type="term" value="P:DNA-templated transcription"/>
    <property type="evidence" value="ECO:0007669"/>
    <property type="project" value="InterPro"/>
</dbReference>
<evidence type="ECO:0000256" key="6">
    <source>
        <dbReference type="SAM" id="MobiDB-lite"/>
    </source>
</evidence>
<dbReference type="CDD" id="cd12148">
    <property type="entry name" value="fungal_TF_MHR"/>
    <property type="match status" value="1"/>
</dbReference>
<feature type="region of interest" description="Disordered" evidence="6">
    <location>
        <begin position="37"/>
        <end position="59"/>
    </location>
</feature>
<gene>
    <name evidence="8" type="ORF">PENANT_c029G11725</name>
</gene>
<evidence type="ECO:0000259" key="7">
    <source>
        <dbReference type="SMART" id="SM00906"/>
    </source>
</evidence>
<keyword evidence="9" id="KW-1185">Reference proteome</keyword>
<keyword evidence="3" id="KW-0238">DNA-binding</keyword>
<comment type="subcellular location">
    <subcellularLocation>
        <location evidence="1">Nucleus</location>
    </subcellularLocation>
</comment>
<comment type="caution">
    <text evidence="8">The sequence shown here is derived from an EMBL/GenBank/DDBJ whole genome shotgun (WGS) entry which is preliminary data.</text>
</comment>
<dbReference type="AlphaFoldDB" id="A0A1V6PVT9"/>
<dbReference type="PANTHER" id="PTHR31845:SF21">
    <property type="entry name" value="REGULATORY PROTEIN LEU3"/>
    <property type="match status" value="1"/>
</dbReference>
<keyword evidence="5" id="KW-0539">Nucleus</keyword>
<proteinExistence type="predicted"/>